<dbReference type="STRING" id="1561998.A0A1I7V3Z0"/>
<dbReference type="WBParaSite" id="Csp11.Scaffold630.g22157.t1">
    <property type="protein sequence ID" value="Csp11.Scaffold630.g22157.t1"/>
    <property type="gene ID" value="Csp11.Scaffold630.g22157"/>
</dbReference>
<dbReference type="SUPFAM" id="SSF56672">
    <property type="entry name" value="DNA/RNA polymerases"/>
    <property type="match status" value="1"/>
</dbReference>
<reference evidence="2" key="1">
    <citation type="submission" date="2016-11" db="UniProtKB">
        <authorList>
            <consortium name="WormBaseParasite"/>
        </authorList>
    </citation>
    <scope>IDENTIFICATION</scope>
</reference>
<evidence type="ECO:0000313" key="2">
    <source>
        <dbReference type="WBParaSite" id="Csp11.Scaffold630.g22157.t1"/>
    </source>
</evidence>
<dbReference type="Proteomes" id="UP000095282">
    <property type="component" value="Unplaced"/>
</dbReference>
<keyword evidence="1" id="KW-1185">Reference proteome</keyword>
<name>A0A1I7V3Z0_9PELO</name>
<protein>
    <submittedName>
        <fullName evidence="2">DNA-directed RNA polymerase</fullName>
    </submittedName>
</protein>
<sequence>MDVLDKHGITTTLRPFHNKLVIGNNEIDLMGPRKKVFETTNAVMEMINAEDISLNPGEEYLLKIANGTDIEADHAVLLKSKPEGQLLFEKTIFHPLDSRETTIRVRNTSNGVITLREGDMIGQGTIVRLSDIEKPGAPEIPPEANWEGRILETSPIQFMEKIDWSGAELNTKTKQRLIEIFKKHKQAFFNEDGDIGLFRGGIEHTINIRQDLPFPKARNYRVPVGNQSEVSKQVEEMLKLDLIEPSTSAFTSPIVLVKKKESNVPC</sequence>
<organism evidence="1 2">
    <name type="scientific">Caenorhabditis tropicalis</name>
    <dbReference type="NCBI Taxonomy" id="1561998"/>
    <lineage>
        <taxon>Eukaryota</taxon>
        <taxon>Metazoa</taxon>
        <taxon>Ecdysozoa</taxon>
        <taxon>Nematoda</taxon>
        <taxon>Chromadorea</taxon>
        <taxon>Rhabditida</taxon>
        <taxon>Rhabditina</taxon>
        <taxon>Rhabditomorpha</taxon>
        <taxon>Rhabditoidea</taxon>
        <taxon>Rhabditidae</taxon>
        <taxon>Peloderinae</taxon>
        <taxon>Caenorhabditis</taxon>
    </lineage>
</organism>
<accession>A0A1I7V3Z0</accession>
<dbReference type="InterPro" id="IPR043502">
    <property type="entry name" value="DNA/RNA_pol_sf"/>
</dbReference>
<dbReference type="Gene3D" id="3.10.10.10">
    <property type="entry name" value="HIV Type 1 Reverse Transcriptase, subunit A, domain 1"/>
    <property type="match status" value="1"/>
</dbReference>
<proteinExistence type="predicted"/>
<evidence type="ECO:0000313" key="1">
    <source>
        <dbReference type="Proteomes" id="UP000095282"/>
    </source>
</evidence>
<dbReference type="eggNOG" id="KOG0017">
    <property type="taxonomic scope" value="Eukaryota"/>
</dbReference>
<dbReference type="AlphaFoldDB" id="A0A1I7V3Z0"/>